<proteinExistence type="predicted"/>
<evidence type="ECO:0000256" key="1">
    <source>
        <dbReference type="SAM" id="MobiDB-lite"/>
    </source>
</evidence>
<evidence type="ECO:0000313" key="3">
    <source>
        <dbReference type="Proteomes" id="UP000518752"/>
    </source>
</evidence>
<feature type="region of interest" description="Disordered" evidence="1">
    <location>
        <begin position="57"/>
        <end position="77"/>
    </location>
</feature>
<protein>
    <submittedName>
        <fullName evidence="2">Uncharacterized protein</fullName>
    </submittedName>
</protein>
<reference evidence="2 3" key="1">
    <citation type="journal article" date="2020" name="ISME J.">
        <title>Uncovering the hidden diversity of litter-decomposition mechanisms in mushroom-forming fungi.</title>
        <authorList>
            <person name="Floudas D."/>
            <person name="Bentzer J."/>
            <person name="Ahren D."/>
            <person name="Johansson T."/>
            <person name="Persson P."/>
            <person name="Tunlid A."/>
        </authorList>
    </citation>
    <scope>NUCLEOTIDE SEQUENCE [LARGE SCALE GENOMIC DNA]</scope>
    <source>
        <strain evidence="2 3">CBS 406.79</strain>
    </source>
</reference>
<evidence type="ECO:0000313" key="2">
    <source>
        <dbReference type="EMBL" id="KAF5391850.1"/>
    </source>
</evidence>
<dbReference type="Proteomes" id="UP000518752">
    <property type="component" value="Unassembled WGS sequence"/>
</dbReference>
<feature type="region of interest" description="Disordered" evidence="1">
    <location>
        <begin position="116"/>
        <end position="183"/>
    </location>
</feature>
<sequence length="529" mass="59299">MFDSAFQSISTIILPKPPFKVPPSEPDLVYYTATVFRNLRYHPQASYSNFNVSAANCETPPERVPNTPASSARKKRRFSLSGRDPTCCFCDNTMSNKIQTPDLELLTAMASSLLESSSYQSTRPPRRKPSSFWSGRSSKSKRLRHKRQETFTSDSKVLRRVSRRVKVESSRPTDIASFDSGSVESPLECLNSARRSSSTHDVESSVSSCSSFDPSDSEGTYPASSLLPLTASDAFPSALELSPIIEDPTTFDDVDNILAYYSGNHLNFAFDEADWEPEPIFDVDQQPEAKRAERSDHSDFQCTRQMSFVLKSTEICDTPYCSTFKDQPSALTLTFPTPEIPGISTFIDAVPLLQRSTHEISQQPQTPPRRPSGNSVNSLLPPTPIPALPRCTVCKFGFAYDVTGSTSMLPGSFENVKPCNKCQDQWNRCRNWYGKRGWDVNSLVHQDMTADPKNTKGFDRTSKRLLSVFRPDRISLRLSDNVQSNTPSRHGPRNKAMFSLPPRFKTTNVVLRLNVVAWRRTGVNLRLPL</sequence>
<name>A0A8H5MET7_9AGAR</name>
<dbReference type="OrthoDB" id="2992592at2759"/>
<accession>A0A8H5MET7</accession>
<dbReference type="EMBL" id="JAACJN010000008">
    <property type="protein sequence ID" value="KAF5391850.1"/>
    <property type="molecule type" value="Genomic_DNA"/>
</dbReference>
<comment type="caution">
    <text evidence="2">The sequence shown here is derived from an EMBL/GenBank/DDBJ whole genome shotgun (WGS) entry which is preliminary data.</text>
</comment>
<feature type="compositionally biased region" description="Basic residues" evidence="1">
    <location>
        <begin position="138"/>
        <end position="147"/>
    </location>
</feature>
<dbReference type="AlphaFoldDB" id="A0A8H5MET7"/>
<organism evidence="2 3">
    <name type="scientific">Collybiopsis confluens</name>
    <dbReference type="NCBI Taxonomy" id="2823264"/>
    <lineage>
        <taxon>Eukaryota</taxon>
        <taxon>Fungi</taxon>
        <taxon>Dikarya</taxon>
        <taxon>Basidiomycota</taxon>
        <taxon>Agaricomycotina</taxon>
        <taxon>Agaricomycetes</taxon>
        <taxon>Agaricomycetidae</taxon>
        <taxon>Agaricales</taxon>
        <taxon>Marasmiineae</taxon>
        <taxon>Omphalotaceae</taxon>
        <taxon>Collybiopsis</taxon>
    </lineage>
</organism>
<gene>
    <name evidence="2" type="ORF">D9757_001819</name>
</gene>
<feature type="region of interest" description="Disordered" evidence="1">
    <location>
        <begin position="358"/>
        <end position="381"/>
    </location>
</feature>
<keyword evidence="3" id="KW-1185">Reference proteome</keyword>